<feature type="compositionally biased region" description="Polar residues" evidence="2">
    <location>
        <begin position="15"/>
        <end position="24"/>
    </location>
</feature>
<dbReference type="EMBL" id="JAIWYP010000006">
    <property type="protein sequence ID" value="KAH3810120.1"/>
    <property type="molecule type" value="Genomic_DNA"/>
</dbReference>
<feature type="coiled-coil region" evidence="1">
    <location>
        <begin position="253"/>
        <end position="306"/>
    </location>
</feature>
<dbReference type="GO" id="GO:0043001">
    <property type="term" value="P:Golgi to plasma membrane protein transport"/>
    <property type="evidence" value="ECO:0007669"/>
    <property type="project" value="InterPro"/>
</dbReference>
<dbReference type="Proteomes" id="UP000828390">
    <property type="component" value="Unassembled WGS sequence"/>
</dbReference>
<feature type="compositionally biased region" description="Basic and acidic residues" evidence="2">
    <location>
        <begin position="117"/>
        <end position="133"/>
    </location>
</feature>
<dbReference type="InterPro" id="IPR027095">
    <property type="entry name" value="Golgin-45"/>
</dbReference>
<organism evidence="3 4">
    <name type="scientific">Dreissena polymorpha</name>
    <name type="common">Zebra mussel</name>
    <name type="synonym">Mytilus polymorpha</name>
    <dbReference type="NCBI Taxonomy" id="45954"/>
    <lineage>
        <taxon>Eukaryota</taxon>
        <taxon>Metazoa</taxon>
        <taxon>Spiralia</taxon>
        <taxon>Lophotrochozoa</taxon>
        <taxon>Mollusca</taxon>
        <taxon>Bivalvia</taxon>
        <taxon>Autobranchia</taxon>
        <taxon>Heteroconchia</taxon>
        <taxon>Euheterodonta</taxon>
        <taxon>Imparidentia</taxon>
        <taxon>Neoheterodontei</taxon>
        <taxon>Myida</taxon>
        <taxon>Dreissenoidea</taxon>
        <taxon>Dreissenidae</taxon>
        <taxon>Dreissena</taxon>
    </lineage>
</organism>
<keyword evidence="4" id="KW-1185">Reference proteome</keyword>
<feature type="compositionally biased region" description="Basic and acidic residues" evidence="2">
    <location>
        <begin position="37"/>
        <end position="61"/>
    </location>
</feature>
<reference evidence="3" key="2">
    <citation type="submission" date="2020-11" db="EMBL/GenBank/DDBJ databases">
        <authorList>
            <person name="McCartney M.A."/>
            <person name="Auch B."/>
            <person name="Kono T."/>
            <person name="Mallez S."/>
            <person name="Becker A."/>
            <person name="Gohl D.M."/>
            <person name="Silverstein K.A.T."/>
            <person name="Koren S."/>
            <person name="Bechman K.B."/>
            <person name="Herman A."/>
            <person name="Abrahante J.E."/>
            <person name="Garbe J."/>
        </authorList>
    </citation>
    <scope>NUCLEOTIDE SEQUENCE</scope>
    <source>
        <strain evidence="3">Duluth1</strain>
        <tissue evidence="3">Whole animal</tissue>
    </source>
</reference>
<feature type="region of interest" description="Disordered" evidence="2">
    <location>
        <begin position="112"/>
        <end position="141"/>
    </location>
</feature>
<dbReference type="AlphaFoldDB" id="A0A9D4G7R2"/>
<feature type="region of interest" description="Disordered" evidence="2">
    <location>
        <begin position="202"/>
        <end position="222"/>
    </location>
</feature>
<evidence type="ECO:0000256" key="2">
    <source>
        <dbReference type="SAM" id="MobiDB-lite"/>
    </source>
</evidence>
<evidence type="ECO:0000313" key="4">
    <source>
        <dbReference type="Proteomes" id="UP000828390"/>
    </source>
</evidence>
<keyword evidence="1" id="KW-0175">Coiled coil</keyword>
<dbReference type="GO" id="GO:0000139">
    <property type="term" value="C:Golgi membrane"/>
    <property type="evidence" value="ECO:0007669"/>
    <property type="project" value="TreeGrafter"/>
</dbReference>
<name>A0A9D4G7R2_DREPO</name>
<sequence>MSTSTGSVKPRRTSLKQSNNQSHGTVLLRNPMPKYSFEQKTKKNTEQSKSSTKKDISESIHDSIITVTAKALEELSSSDKTMENTNEQMQPVSTATFNQNIGRLVNSFPQKMVETSQSKENDASAETRSEKTNGVKPVNKVGPISKQTVSVTMAHSVSEPVIPMPSDSNSKHGAVINTNRVQNIDDSSENSADNMLRTASGTRASLSLEDQSASESTETGTFTEKTGALSLAGNQSVCAGIKPSANCKCSEKVKHLEEEKQMLKNQLEVQLQVNQELKKLLVASVGEDLQHRVERLTRDKALLSQEVGDYSKRLCDDYEHLDKISIQADMWRSKYLACRVMADELASSKAFYVMQLRECQSAIEKLLSERHQLRANLYDSYRGLQQIHDAFDPLHSQASVGPRLLTSKNCLDLARTNQHLVEAIKYRLLPSHVTSAINSNMEPDWHDYLTQAESHAKEILSREMRPEDFRCLATSHRLALNAPGVMSVDRFHPWANFDNLTLNDPSLRNN</sequence>
<evidence type="ECO:0000313" key="3">
    <source>
        <dbReference type="EMBL" id="KAH3810120.1"/>
    </source>
</evidence>
<protein>
    <recommendedName>
        <fullName evidence="5">Golgin-45</fullName>
    </recommendedName>
</protein>
<evidence type="ECO:0000256" key="1">
    <source>
        <dbReference type="SAM" id="Coils"/>
    </source>
</evidence>
<evidence type="ECO:0008006" key="5">
    <source>
        <dbReference type="Google" id="ProtNLM"/>
    </source>
</evidence>
<feature type="region of interest" description="Disordered" evidence="2">
    <location>
        <begin position="1"/>
        <end position="62"/>
    </location>
</feature>
<dbReference type="GO" id="GO:0007030">
    <property type="term" value="P:Golgi organization"/>
    <property type="evidence" value="ECO:0007669"/>
    <property type="project" value="InterPro"/>
</dbReference>
<reference evidence="3" key="1">
    <citation type="journal article" date="2019" name="bioRxiv">
        <title>The Genome of the Zebra Mussel, Dreissena polymorpha: A Resource for Invasive Species Research.</title>
        <authorList>
            <person name="McCartney M.A."/>
            <person name="Auch B."/>
            <person name="Kono T."/>
            <person name="Mallez S."/>
            <person name="Zhang Y."/>
            <person name="Obille A."/>
            <person name="Becker A."/>
            <person name="Abrahante J.E."/>
            <person name="Garbe J."/>
            <person name="Badalamenti J.P."/>
            <person name="Herman A."/>
            <person name="Mangelson H."/>
            <person name="Liachko I."/>
            <person name="Sullivan S."/>
            <person name="Sone E.D."/>
            <person name="Koren S."/>
            <person name="Silverstein K.A.T."/>
            <person name="Beckman K.B."/>
            <person name="Gohl D.M."/>
        </authorList>
    </citation>
    <scope>NUCLEOTIDE SEQUENCE</scope>
    <source>
        <strain evidence="3">Duluth1</strain>
        <tissue evidence="3">Whole animal</tissue>
    </source>
</reference>
<proteinExistence type="predicted"/>
<accession>A0A9D4G7R2</accession>
<comment type="caution">
    <text evidence="3">The sequence shown here is derived from an EMBL/GenBank/DDBJ whole genome shotgun (WGS) entry which is preliminary data.</text>
</comment>
<dbReference type="PANTHER" id="PTHR13066:SF2">
    <property type="entry name" value="GOLGIN-45"/>
    <property type="match status" value="1"/>
</dbReference>
<dbReference type="PANTHER" id="PTHR13066">
    <property type="entry name" value="BASIC LEUCINE ZIPPER NUCLEAR FACTOR 1 BLZF1 PROTEIN"/>
    <property type="match status" value="1"/>
</dbReference>
<gene>
    <name evidence="3" type="ORF">DPMN_138506</name>
</gene>